<accession>A0ABP1RRG0</accession>
<dbReference type="Proteomes" id="UP001642540">
    <property type="component" value="Unassembled WGS sequence"/>
</dbReference>
<evidence type="ECO:0000313" key="2">
    <source>
        <dbReference type="EMBL" id="CAL8133903.1"/>
    </source>
</evidence>
<dbReference type="EMBL" id="CAXLJM020000103">
    <property type="protein sequence ID" value="CAL8133903.1"/>
    <property type="molecule type" value="Genomic_DNA"/>
</dbReference>
<proteinExistence type="predicted"/>
<reference evidence="2 3" key="1">
    <citation type="submission" date="2024-08" db="EMBL/GenBank/DDBJ databases">
        <authorList>
            <person name="Cucini C."/>
            <person name="Frati F."/>
        </authorList>
    </citation>
    <scope>NUCLEOTIDE SEQUENCE [LARGE SCALE GENOMIC DNA]</scope>
</reference>
<comment type="caution">
    <text evidence="2">The sequence shown here is derived from an EMBL/GenBank/DDBJ whole genome shotgun (WGS) entry which is preliminary data.</text>
</comment>
<evidence type="ECO:0000313" key="3">
    <source>
        <dbReference type="Proteomes" id="UP001642540"/>
    </source>
</evidence>
<evidence type="ECO:0000256" key="1">
    <source>
        <dbReference type="SAM" id="MobiDB-lite"/>
    </source>
</evidence>
<organism evidence="2 3">
    <name type="scientific">Orchesella dallaii</name>
    <dbReference type="NCBI Taxonomy" id="48710"/>
    <lineage>
        <taxon>Eukaryota</taxon>
        <taxon>Metazoa</taxon>
        <taxon>Ecdysozoa</taxon>
        <taxon>Arthropoda</taxon>
        <taxon>Hexapoda</taxon>
        <taxon>Collembola</taxon>
        <taxon>Entomobryomorpha</taxon>
        <taxon>Entomobryoidea</taxon>
        <taxon>Orchesellidae</taxon>
        <taxon>Orchesellinae</taxon>
        <taxon>Orchesella</taxon>
    </lineage>
</organism>
<sequence>MAQSSFQSATIEESKEKGKGKAAAVRKSQEIATAAGLISGEISCAFCDGRHEAERCLKARNMTNEEKTERIDSKQASELNFSECDDSLSIENEEMEEKMQLLGLIWDRKLDTLACVIPENDPDIKYTKKLILSLVARVFDPIGFLAPALVPLNASFKNRGRRSMDGMIFCLKTTREGSTNGSSQSTS</sequence>
<gene>
    <name evidence="2" type="ORF">ODALV1_LOCUS25268</name>
</gene>
<feature type="region of interest" description="Disordered" evidence="1">
    <location>
        <begin position="1"/>
        <end position="23"/>
    </location>
</feature>
<name>A0ABP1RRG0_9HEXA</name>
<protein>
    <submittedName>
        <fullName evidence="2">Uncharacterized protein</fullName>
    </submittedName>
</protein>
<keyword evidence="3" id="KW-1185">Reference proteome</keyword>
<feature type="compositionally biased region" description="Polar residues" evidence="1">
    <location>
        <begin position="1"/>
        <end position="11"/>
    </location>
</feature>